<dbReference type="SUPFAM" id="SSF55811">
    <property type="entry name" value="Nudix"/>
    <property type="match status" value="1"/>
</dbReference>
<feature type="domain" description="Nudix hydrolase" evidence="2">
    <location>
        <begin position="39"/>
        <end position="174"/>
    </location>
</feature>
<dbReference type="PANTHER" id="PTHR21340:SF0">
    <property type="entry name" value="BIS(5'-NUCLEOSYL)-TETRAPHOSPHATASE [ASYMMETRICAL]"/>
    <property type="match status" value="1"/>
</dbReference>
<dbReference type="InterPro" id="IPR051325">
    <property type="entry name" value="Nudix_hydrolase_domain"/>
</dbReference>
<dbReference type="CDD" id="cd24156">
    <property type="entry name" value="NUDIX_ADPRase_NudE"/>
    <property type="match status" value="1"/>
</dbReference>
<dbReference type="InterPro" id="IPR000086">
    <property type="entry name" value="NUDIX_hydrolase_dom"/>
</dbReference>
<evidence type="ECO:0000313" key="3">
    <source>
        <dbReference type="EMBL" id="SFV60313.1"/>
    </source>
</evidence>
<reference evidence="3" key="1">
    <citation type="submission" date="2016-10" db="EMBL/GenBank/DDBJ databases">
        <authorList>
            <person name="de Groot N.N."/>
        </authorList>
    </citation>
    <scope>NUCLEOTIDE SEQUENCE</scope>
</reference>
<accession>A0A1W1C3I7</accession>
<dbReference type="GO" id="GO:0006754">
    <property type="term" value="P:ATP biosynthetic process"/>
    <property type="evidence" value="ECO:0007669"/>
    <property type="project" value="TreeGrafter"/>
</dbReference>
<dbReference type="AlphaFoldDB" id="A0A1W1C3I7"/>
<protein>
    <submittedName>
        <fullName evidence="3">ADP compounds hydrolase NudE</fullName>
        <ecNumber evidence="3">3.6.1.-</ecNumber>
    </submittedName>
</protein>
<evidence type="ECO:0000256" key="1">
    <source>
        <dbReference type="ARBA" id="ARBA00022801"/>
    </source>
</evidence>
<dbReference type="GO" id="GO:0004081">
    <property type="term" value="F:bis(5'-nucleosyl)-tetraphosphatase (asymmetrical) activity"/>
    <property type="evidence" value="ECO:0007669"/>
    <property type="project" value="TreeGrafter"/>
</dbReference>
<keyword evidence="1 3" id="KW-0378">Hydrolase</keyword>
<dbReference type="GO" id="GO:0006167">
    <property type="term" value="P:AMP biosynthetic process"/>
    <property type="evidence" value="ECO:0007669"/>
    <property type="project" value="TreeGrafter"/>
</dbReference>
<dbReference type="PROSITE" id="PS00893">
    <property type="entry name" value="NUDIX_BOX"/>
    <property type="match status" value="1"/>
</dbReference>
<dbReference type="PROSITE" id="PS51462">
    <property type="entry name" value="NUDIX"/>
    <property type="match status" value="1"/>
</dbReference>
<dbReference type="InterPro" id="IPR020084">
    <property type="entry name" value="NUDIX_hydrolase_CS"/>
</dbReference>
<sequence length="178" mass="20145">MFKKPIILDVETLSRTKHFHIEKLKLQFSNGEKRDYERLKGSSSGAVLVIPMLDNDTVLMIYEYSGGTNKYELGLPKGKIDKGETPLEAANRELSEEVGFSAKKLTYLKEMTLAPGYQSNHTHIILAQDLYPKITKGDEPEPLVVVEKKLSQLNELIQDNDLSEARSIAALFMVRDYL</sequence>
<dbReference type="FunFam" id="3.90.79.10:FF:000006">
    <property type="entry name" value="ADP compounds hydrolase NudE"/>
    <property type="match status" value="1"/>
</dbReference>
<proteinExistence type="predicted"/>
<evidence type="ECO:0000259" key="2">
    <source>
        <dbReference type="PROSITE" id="PS51462"/>
    </source>
</evidence>
<dbReference type="NCBIfam" id="NF008736">
    <property type="entry name" value="PRK11762.1"/>
    <property type="match status" value="1"/>
</dbReference>
<dbReference type="InterPro" id="IPR015797">
    <property type="entry name" value="NUDIX_hydrolase-like_dom_sf"/>
</dbReference>
<dbReference type="Gene3D" id="3.90.79.10">
    <property type="entry name" value="Nucleoside Triphosphate Pyrophosphohydrolase"/>
    <property type="match status" value="1"/>
</dbReference>
<name>A0A1W1C3I7_9ZZZZ</name>
<dbReference type="EC" id="3.6.1.-" evidence="3"/>
<dbReference type="Pfam" id="PF00293">
    <property type="entry name" value="NUDIX"/>
    <property type="match status" value="1"/>
</dbReference>
<dbReference type="EMBL" id="FPHJ01000030">
    <property type="protein sequence ID" value="SFV60313.1"/>
    <property type="molecule type" value="Genomic_DNA"/>
</dbReference>
<organism evidence="3">
    <name type="scientific">hydrothermal vent metagenome</name>
    <dbReference type="NCBI Taxonomy" id="652676"/>
    <lineage>
        <taxon>unclassified sequences</taxon>
        <taxon>metagenomes</taxon>
        <taxon>ecological metagenomes</taxon>
    </lineage>
</organism>
<gene>
    <name evidence="3" type="ORF">MNB_SUP05-5-245</name>
</gene>
<dbReference type="PANTHER" id="PTHR21340">
    <property type="entry name" value="DIADENOSINE 5,5-P1,P4-TETRAPHOSPHATE PYROPHOSPHOHYDROLASE MUTT"/>
    <property type="match status" value="1"/>
</dbReference>